<dbReference type="AlphaFoldDB" id="A0A2U8E3S4"/>
<organism evidence="1 2">
    <name type="scientific">Ereboglobus luteus</name>
    <dbReference type="NCBI Taxonomy" id="1796921"/>
    <lineage>
        <taxon>Bacteria</taxon>
        <taxon>Pseudomonadati</taxon>
        <taxon>Verrucomicrobiota</taxon>
        <taxon>Opitutia</taxon>
        <taxon>Opitutales</taxon>
        <taxon>Opitutaceae</taxon>
        <taxon>Ereboglobus</taxon>
    </lineage>
</organism>
<evidence type="ECO:0000313" key="2">
    <source>
        <dbReference type="Proteomes" id="UP000244896"/>
    </source>
</evidence>
<name>A0A2U8E3S4_9BACT</name>
<gene>
    <name evidence="1" type="ORF">CKA38_10065</name>
</gene>
<evidence type="ECO:0000313" key="1">
    <source>
        <dbReference type="EMBL" id="AWI09543.1"/>
    </source>
</evidence>
<sequence>MPSLVAASATSAAKEINRLHAEAQRLTAESRHSLDGALAAAWRAGRLLNEEKKRVRHSAGHGAWIPWLKHFFTGSMSTAHRYMRLAREAADPALLQGLSLRQAYARLGIATEPKHRALDGKPALPKPPAHVLLAGKLIRFLRQQNRRRTAHVAVNCIRDLAPLYAQLRPLFENTSEGVTS</sequence>
<dbReference type="Proteomes" id="UP000244896">
    <property type="component" value="Chromosome"/>
</dbReference>
<reference evidence="1 2" key="1">
    <citation type="journal article" date="2018" name="Syst. Appl. Microbiol.">
        <title>Ereboglobus luteus gen. nov. sp. nov. from cockroach guts, and new insights into the oxygen relationship of the genera Opitutus and Didymococcus (Verrucomicrobia: Opitutaceae).</title>
        <authorList>
            <person name="Tegtmeier D."/>
            <person name="Belitz A."/>
            <person name="Radek R."/>
            <person name="Heimerl T."/>
            <person name="Brune A."/>
        </authorList>
    </citation>
    <scope>NUCLEOTIDE SEQUENCE [LARGE SCALE GENOMIC DNA]</scope>
    <source>
        <strain evidence="1 2">Ho45</strain>
    </source>
</reference>
<protein>
    <recommendedName>
        <fullName evidence="3">DUF3102 domain-containing protein</fullName>
    </recommendedName>
</protein>
<proteinExistence type="predicted"/>
<keyword evidence="2" id="KW-1185">Reference proteome</keyword>
<dbReference type="EMBL" id="CP023004">
    <property type="protein sequence ID" value="AWI09543.1"/>
    <property type="molecule type" value="Genomic_DNA"/>
</dbReference>
<accession>A0A2U8E3S4</accession>
<dbReference type="KEGG" id="elut:CKA38_10065"/>
<evidence type="ECO:0008006" key="3">
    <source>
        <dbReference type="Google" id="ProtNLM"/>
    </source>
</evidence>